<reference evidence="1 2" key="1">
    <citation type="submission" date="2020-03" db="EMBL/GenBank/DDBJ databases">
        <title>Draft Genome Sequence of 2-Methylisoborneol Producing Pseudanabaena yagii Strain GIHE-NHR1 Isolated from North Han River in South Korea.</title>
        <authorList>
            <person name="Jeong J."/>
        </authorList>
    </citation>
    <scope>NUCLEOTIDE SEQUENCE [LARGE SCALE GENOMIC DNA]</scope>
    <source>
        <strain evidence="1 2">GIHE-NHR1</strain>
    </source>
</reference>
<protein>
    <submittedName>
        <fullName evidence="1">Glycosyltransferase family 1 protein</fullName>
    </submittedName>
</protein>
<dbReference type="Proteomes" id="UP000738376">
    <property type="component" value="Unassembled WGS sequence"/>
</dbReference>
<evidence type="ECO:0000313" key="2">
    <source>
        <dbReference type="Proteomes" id="UP000738376"/>
    </source>
</evidence>
<dbReference type="EMBL" id="JAAVJL010000001">
    <property type="protein sequence ID" value="NMF58596.1"/>
    <property type="molecule type" value="Genomic_DNA"/>
</dbReference>
<accession>A0ABX1LSX7</accession>
<sequence length="386" mass="44667">MNDKSKLKVYFYCFPPTLNGYGDYASAYHYYQHGTVCLGEGLQALGIEFYANVNFWLPSPEEPFLFRYDPNVSPDDCDIVIINEAWWERQGQFAKSLCDIQHLLRKNRPHQTILIDLSDDSPRKNFLDPNLARFDHYFKSHLSKSTPIFPNTHPFPFGLSERIIKELALVPPFSQRHHNLLVNSRVFLNGDHSLRNYVQKHFLPKINSIIPLESKVITDARDRGAYHTLQWAQASGRHNPGYYELLLSTTTCSSFGGYFISPFPRHPWTILGRACRKTITKLGWKTHRLVQWDSWRFWEALAAGCVPIHLDFDKYGFILPVMPENWKHYIGIDLDNIDDSINRIAQNLDRLPEISAAGRVWALENYAPIAIAKRFLKTVGITQEIT</sequence>
<dbReference type="RefSeq" id="WP_169363479.1">
    <property type="nucleotide sequence ID" value="NZ_JAAVJL010000001.1"/>
</dbReference>
<comment type="caution">
    <text evidence="1">The sequence shown here is derived from an EMBL/GenBank/DDBJ whole genome shotgun (WGS) entry which is preliminary data.</text>
</comment>
<name>A0ABX1LSX7_9CYAN</name>
<gene>
    <name evidence="1" type="ORF">HC246_11340</name>
</gene>
<keyword evidence="2" id="KW-1185">Reference proteome</keyword>
<proteinExistence type="predicted"/>
<organism evidence="1 2">
    <name type="scientific">Pseudanabaena yagii GIHE-NHR1</name>
    <dbReference type="NCBI Taxonomy" id="2722753"/>
    <lineage>
        <taxon>Bacteria</taxon>
        <taxon>Bacillati</taxon>
        <taxon>Cyanobacteriota</taxon>
        <taxon>Cyanophyceae</taxon>
        <taxon>Pseudanabaenales</taxon>
        <taxon>Pseudanabaenaceae</taxon>
        <taxon>Pseudanabaena</taxon>
        <taxon>Pseudanabaena yagii</taxon>
    </lineage>
</organism>
<evidence type="ECO:0000313" key="1">
    <source>
        <dbReference type="EMBL" id="NMF58596.1"/>
    </source>
</evidence>